<name>A0A6A4GLF2_9AGAR</name>
<dbReference type="Gene3D" id="3.30.420.10">
    <property type="entry name" value="Ribonuclease H-like superfamily/Ribonuclease H"/>
    <property type="match status" value="1"/>
</dbReference>
<dbReference type="InterPro" id="IPR036397">
    <property type="entry name" value="RNaseH_sf"/>
</dbReference>
<gene>
    <name evidence="1" type="ORF">BT96DRAFT_960554</name>
</gene>
<dbReference type="Proteomes" id="UP000799118">
    <property type="component" value="Unassembled WGS sequence"/>
</dbReference>
<accession>A0A6A4GLF2</accession>
<sequence>MIADWVSEDHGWLHSPDGTKSTRLEFKAGKACNGYMTNNKIIAQAKVAIDILLKFYPDKEHVLVYNNTKTHTKCTDDALSAMGMPEGLSKPGGPNFGSSRVKKENGLNVTAREWIHMRDGKMPDGTNQSLYFPDDHPTHPGYFKGMAQILRECRFHKEAELPGMAQILRECGFHKEAELPVQCSKFQCPPGVTQCYTCAAHGVTVLFLPKFHCELNFIEQLWGAAKRKQCLPQGVNGALTAWAAKVYRSHHMLPNTILAQFDQEIAAKQASLTA</sequence>
<dbReference type="OrthoDB" id="10039611at2759"/>
<protein>
    <submittedName>
        <fullName evidence="1">Uncharacterized protein</fullName>
    </submittedName>
</protein>
<keyword evidence="2" id="KW-1185">Reference proteome</keyword>
<proteinExistence type="predicted"/>
<dbReference type="GO" id="GO:0003676">
    <property type="term" value="F:nucleic acid binding"/>
    <property type="evidence" value="ECO:0007669"/>
    <property type="project" value="InterPro"/>
</dbReference>
<organism evidence="1 2">
    <name type="scientific">Gymnopus androsaceus JB14</name>
    <dbReference type="NCBI Taxonomy" id="1447944"/>
    <lineage>
        <taxon>Eukaryota</taxon>
        <taxon>Fungi</taxon>
        <taxon>Dikarya</taxon>
        <taxon>Basidiomycota</taxon>
        <taxon>Agaricomycotina</taxon>
        <taxon>Agaricomycetes</taxon>
        <taxon>Agaricomycetidae</taxon>
        <taxon>Agaricales</taxon>
        <taxon>Marasmiineae</taxon>
        <taxon>Omphalotaceae</taxon>
        <taxon>Gymnopus</taxon>
    </lineage>
</organism>
<evidence type="ECO:0000313" key="2">
    <source>
        <dbReference type="Proteomes" id="UP000799118"/>
    </source>
</evidence>
<dbReference type="EMBL" id="ML769865">
    <property type="protein sequence ID" value="KAE9386592.1"/>
    <property type="molecule type" value="Genomic_DNA"/>
</dbReference>
<dbReference type="AlphaFoldDB" id="A0A6A4GLF2"/>
<reference evidence="1" key="1">
    <citation type="journal article" date="2019" name="Environ. Microbiol.">
        <title>Fungal ecological strategies reflected in gene transcription - a case study of two litter decomposers.</title>
        <authorList>
            <person name="Barbi F."/>
            <person name="Kohler A."/>
            <person name="Barry K."/>
            <person name="Baskaran P."/>
            <person name="Daum C."/>
            <person name="Fauchery L."/>
            <person name="Ihrmark K."/>
            <person name="Kuo A."/>
            <person name="LaButti K."/>
            <person name="Lipzen A."/>
            <person name="Morin E."/>
            <person name="Grigoriev I.V."/>
            <person name="Henrissat B."/>
            <person name="Lindahl B."/>
            <person name="Martin F."/>
        </authorList>
    </citation>
    <scope>NUCLEOTIDE SEQUENCE</scope>
    <source>
        <strain evidence="1">JB14</strain>
    </source>
</reference>
<evidence type="ECO:0000313" key="1">
    <source>
        <dbReference type="EMBL" id="KAE9386592.1"/>
    </source>
</evidence>